<dbReference type="GO" id="GO:0016987">
    <property type="term" value="F:sigma factor activity"/>
    <property type="evidence" value="ECO:0007669"/>
    <property type="project" value="UniProtKB-KW"/>
</dbReference>
<evidence type="ECO:0000256" key="2">
    <source>
        <dbReference type="ARBA" id="ARBA00023015"/>
    </source>
</evidence>
<proteinExistence type="inferred from homology"/>
<dbReference type="GO" id="GO:0003677">
    <property type="term" value="F:DNA binding"/>
    <property type="evidence" value="ECO:0007669"/>
    <property type="project" value="InterPro"/>
</dbReference>
<keyword evidence="2" id="KW-0805">Transcription regulation</keyword>
<dbReference type="NCBIfam" id="TIGR02937">
    <property type="entry name" value="sigma70-ECF"/>
    <property type="match status" value="1"/>
</dbReference>
<dbReference type="Pfam" id="PF08281">
    <property type="entry name" value="Sigma70_r4_2"/>
    <property type="match status" value="1"/>
</dbReference>
<organism evidence="6">
    <name type="scientific">Pricia antarctica</name>
    <dbReference type="NCBI Taxonomy" id="641691"/>
    <lineage>
        <taxon>Bacteria</taxon>
        <taxon>Pseudomonadati</taxon>
        <taxon>Bacteroidota</taxon>
        <taxon>Flavobacteriia</taxon>
        <taxon>Flavobacteriales</taxon>
        <taxon>Flavobacteriaceae</taxon>
        <taxon>Pricia</taxon>
    </lineage>
</organism>
<dbReference type="PANTHER" id="PTHR43133">
    <property type="entry name" value="RNA POLYMERASE ECF-TYPE SIGMA FACTO"/>
    <property type="match status" value="1"/>
</dbReference>
<protein>
    <submittedName>
        <fullName evidence="6">Sigma-70 family RNA polymerase sigma factor</fullName>
    </submittedName>
</protein>
<evidence type="ECO:0000313" key="6">
    <source>
        <dbReference type="EMBL" id="HEA20930.1"/>
    </source>
</evidence>
<dbReference type="Proteomes" id="UP000886191">
    <property type="component" value="Unassembled WGS sequence"/>
</dbReference>
<dbReference type="AlphaFoldDB" id="A0A831QLZ9"/>
<dbReference type="SMART" id="SM00421">
    <property type="entry name" value="HTH_LUXR"/>
    <property type="match status" value="1"/>
</dbReference>
<dbReference type="Gene3D" id="1.10.10.10">
    <property type="entry name" value="Winged helix-like DNA-binding domain superfamily/Winged helix DNA-binding domain"/>
    <property type="match status" value="1"/>
</dbReference>
<dbReference type="Gene3D" id="1.10.1740.10">
    <property type="match status" value="1"/>
</dbReference>
<comment type="caution">
    <text evidence="6">The sequence shown here is derived from an EMBL/GenBank/DDBJ whole genome shotgun (WGS) entry which is preliminary data.</text>
</comment>
<evidence type="ECO:0000256" key="3">
    <source>
        <dbReference type="ARBA" id="ARBA00023082"/>
    </source>
</evidence>
<evidence type="ECO:0000256" key="4">
    <source>
        <dbReference type="ARBA" id="ARBA00023163"/>
    </source>
</evidence>
<reference evidence="6" key="1">
    <citation type="journal article" date="2020" name="mSystems">
        <title>Genome- and Community-Level Interaction Insights into Carbon Utilization and Element Cycling Functions of Hydrothermarchaeota in Hydrothermal Sediment.</title>
        <authorList>
            <person name="Zhou Z."/>
            <person name="Liu Y."/>
            <person name="Xu W."/>
            <person name="Pan J."/>
            <person name="Luo Z.H."/>
            <person name="Li M."/>
        </authorList>
    </citation>
    <scope>NUCLEOTIDE SEQUENCE [LARGE SCALE GENOMIC DNA]</scope>
    <source>
        <strain evidence="6">HyVt-345</strain>
    </source>
</reference>
<dbReference type="Pfam" id="PF04542">
    <property type="entry name" value="Sigma70_r2"/>
    <property type="match status" value="1"/>
</dbReference>
<gene>
    <name evidence="6" type="ORF">ENH87_08420</name>
</gene>
<dbReference type="GO" id="GO:0006352">
    <property type="term" value="P:DNA-templated transcription initiation"/>
    <property type="evidence" value="ECO:0007669"/>
    <property type="project" value="InterPro"/>
</dbReference>
<dbReference type="InterPro" id="IPR013325">
    <property type="entry name" value="RNA_pol_sigma_r2"/>
</dbReference>
<evidence type="ECO:0000259" key="5">
    <source>
        <dbReference type="SMART" id="SM00421"/>
    </source>
</evidence>
<dbReference type="InterPro" id="IPR013249">
    <property type="entry name" value="RNA_pol_sigma70_r4_t2"/>
</dbReference>
<dbReference type="InterPro" id="IPR000792">
    <property type="entry name" value="Tscrpt_reg_LuxR_C"/>
</dbReference>
<dbReference type="InterPro" id="IPR036388">
    <property type="entry name" value="WH-like_DNA-bd_sf"/>
</dbReference>
<dbReference type="InterPro" id="IPR013324">
    <property type="entry name" value="RNA_pol_sigma_r3/r4-like"/>
</dbReference>
<dbReference type="InterPro" id="IPR014284">
    <property type="entry name" value="RNA_pol_sigma-70_dom"/>
</dbReference>
<name>A0A831QLZ9_9FLAO</name>
<feature type="domain" description="HTH luxR-type" evidence="5">
    <location>
        <begin position="127"/>
        <end position="189"/>
    </location>
</feature>
<comment type="similarity">
    <text evidence="1">Belongs to the sigma-70 factor family. ECF subfamily.</text>
</comment>
<dbReference type="EMBL" id="DRGL01000027">
    <property type="protein sequence ID" value="HEA20930.1"/>
    <property type="molecule type" value="Genomic_DNA"/>
</dbReference>
<keyword evidence="4" id="KW-0804">Transcription</keyword>
<sequence length="196" mass="23094">MEKDKTTELMERLKNGEEKAFIHLVDLYDRRLFGYALTLTNDHALAQDILQNVFLRTWERRKKLPIITSSLQNFLFKSVYNEFINQYKKNRSTMVLEHKYFEALNKVVRLNSESSWEKVMDRVTQEIEGLPPKCREVFLLSRKEGLTNVEISEYLKVSIKTVEAHLTKAFGELRKKMGAEYRTFLFVLFGSKAVQS</sequence>
<keyword evidence="3" id="KW-0731">Sigma factor</keyword>
<dbReference type="InterPro" id="IPR007627">
    <property type="entry name" value="RNA_pol_sigma70_r2"/>
</dbReference>
<dbReference type="SUPFAM" id="SSF88659">
    <property type="entry name" value="Sigma3 and sigma4 domains of RNA polymerase sigma factors"/>
    <property type="match status" value="1"/>
</dbReference>
<dbReference type="PANTHER" id="PTHR43133:SF46">
    <property type="entry name" value="RNA POLYMERASE SIGMA-70 FACTOR ECF SUBFAMILY"/>
    <property type="match status" value="1"/>
</dbReference>
<accession>A0A831QLZ9</accession>
<evidence type="ECO:0000256" key="1">
    <source>
        <dbReference type="ARBA" id="ARBA00010641"/>
    </source>
</evidence>
<dbReference type="InterPro" id="IPR039425">
    <property type="entry name" value="RNA_pol_sigma-70-like"/>
</dbReference>
<dbReference type="SUPFAM" id="SSF88946">
    <property type="entry name" value="Sigma2 domain of RNA polymerase sigma factors"/>
    <property type="match status" value="1"/>
</dbReference>